<feature type="non-terminal residue" evidence="2">
    <location>
        <position position="1"/>
    </location>
</feature>
<keyword evidence="3" id="KW-1185">Reference proteome</keyword>
<organism evidence="2 3">
    <name type="scientific">Polarella glacialis</name>
    <name type="common">Dinoflagellate</name>
    <dbReference type="NCBI Taxonomy" id="89957"/>
    <lineage>
        <taxon>Eukaryota</taxon>
        <taxon>Sar</taxon>
        <taxon>Alveolata</taxon>
        <taxon>Dinophyceae</taxon>
        <taxon>Suessiales</taxon>
        <taxon>Suessiaceae</taxon>
        <taxon>Polarella</taxon>
    </lineage>
</organism>
<dbReference type="EMBL" id="CAJNNV010027127">
    <property type="protein sequence ID" value="CAE8619502.1"/>
    <property type="molecule type" value="Genomic_DNA"/>
</dbReference>
<feature type="region of interest" description="Disordered" evidence="1">
    <location>
        <begin position="1"/>
        <end position="21"/>
    </location>
</feature>
<dbReference type="AlphaFoldDB" id="A0A813G3R0"/>
<gene>
    <name evidence="2" type="ORF">PGLA1383_LOCUS37092</name>
</gene>
<sequence>HNGSSRVSASRPALHRQRRRFAGRARVRRLCVSRRGRGADDRAAGCGLVQRPAAGQR</sequence>
<evidence type="ECO:0000313" key="2">
    <source>
        <dbReference type="EMBL" id="CAE8619502.1"/>
    </source>
</evidence>
<proteinExistence type="predicted"/>
<accession>A0A813G3R0</accession>
<evidence type="ECO:0000313" key="3">
    <source>
        <dbReference type="Proteomes" id="UP000654075"/>
    </source>
</evidence>
<protein>
    <submittedName>
        <fullName evidence="2">Uncharacterized protein</fullName>
    </submittedName>
</protein>
<feature type="non-terminal residue" evidence="2">
    <location>
        <position position="57"/>
    </location>
</feature>
<reference evidence="2" key="1">
    <citation type="submission" date="2021-02" db="EMBL/GenBank/DDBJ databases">
        <authorList>
            <person name="Dougan E. K."/>
            <person name="Rhodes N."/>
            <person name="Thang M."/>
            <person name="Chan C."/>
        </authorList>
    </citation>
    <scope>NUCLEOTIDE SEQUENCE</scope>
</reference>
<dbReference type="Proteomes" id="UP000654075">
    <property type="component" value="Unassembled WGS sequence"/>
</dbReference>
<comment type="caution">
    <text evidence="2">The sequence shown here is derived from an EMBL/GenBank/DDBJ whole genome shotgun (WGS) entry which is preliminary data.</text>
</comment>
<name>A0A813G3R0_POLGL</name>
<evidence type="ECO:0000256" key="1">
    <source>
        <dbReference type="SAM" id="MobiDB-lite"/>
    </source>
</evidence>